<dbReference type="AlphaFoldDB" id="A0A0F9J6J1"/>
<reference evidence="1" key="1">
    <citation type="journal article" date="2015" name="Nature">
        <title>Complex archaea that bridge the gap between prokaryotes and eukaryotes.</title>
        <authorList>
            <person name="Spang A."/>
            <person name="Saw J.H."/>
            <person name="Jorgensen S.L."/>
            <person name="Zaremba-Niedzwiedzka K."/>
            <person name="Martijn J."/>
            <person name="Lind A.E."/>
            <person name="van Eijk R."/>
            <person name="Schleper C."/>
            <person name="Guy L."/>
            <person name="Ettema T.J."/>
        </authorList>
    </citation>
    <scope>NUCLEOTIDE SEQUENCE</scope>
</reference>
<accession>A0A0F9J6J1</accession>
<proteinExistence type="predicted"/>
<gene>
    <name evidence="1" type="ORF">LCGC14_1491890</name>
</gene>
<dbReference type="EMBL" id="LAZR01010734">
    <property type="protein sequence ID" value="KKM65389.1"/>
    <property type="molecule type" value="Genomic_DNA"/>
</dbReference>
<protein>
    <submittedName>
        <fullName evidence="1">Uncharacterized protein</fullName>
    </submittedName>
</protein>
<sequence length="103" mass="11547">MTQFRKKPVVIEAVQLRWDTWSEMCDFAGVGKLVDGKPEGCYIDGGGQSTDAHTEVMGLRIPTLEGLMVAREGDWIIRGVKGELYPCKPDIFEATYEEETPHD</sequence>
<evidence type="ECO:0000313" key="1">
    <source>
        <dbReference type="EMBL" id="KKM65389.1"/>
    </source>
</evidence>
<comment type="caution">
    <text evidence="1">The sequence shown here is derived from an EMBL/GenBank/DDBJ whole genome shotgun (WGS) entry which is preliminary data.</text>
</comment>
<organism evidence="1">
    <name type="scientific">marine sediment metagenome</name>
    <dbReference type="NCBI Taxonomy" id="412755"/>
    <lineage>
        <taxon>unclassified sequences</taxon>
        <taxon>metagenomes</taxon>
        <taxon>ecological metagenomes</taxon>
    </lineage>
</organism>
<name>A0A0F9J6J1_9ZZZZ</name>